<dbReference type="InterPro" id="IPR009008">
    <property type="entry name" value="Val/Leu/Ile-tRNA-synth_edit"/>
</dbReference>
<dbReference type="InterPro" id="IPR002303">
    <property type="entry name" value="Valyl-tRNA_ligase"/>
</dbReference>
<dbReference type="Gene3D" id="1.10.730.10">
    <property type="entry name" value="Isoleucyl-tRNA Synthetase, Domain 1"/>
    <property type="match status" value="1"/>
</dbReference>
<dbReference type="PROSITE" id="PS00178">
    <property type="entry name" value="AA_TRNA_LIGASE_I"/>
    <property type="match status" value="1"/>
</dbReference>
<evidence type="ECO:0000313" key="15">
    <source>
        <dbReference type="Proteomes" id="UP000267251"/>
    </source>
</evidence>
<proteinExistence type="inferred from homology"/>
<feature type="domain" description="Aminoacyl-tRNA synthetase class Ia" evidence="12">
    <location>
        <begin position="20"/>
        <end position="663"/>
    </location>
</feature>
<name>A0A4P9Y3Z0_9FUNG</name>
<dbReference type="InterPro" id="IPR001412">
    <property type="entry name" value="aa-tRNA-synth_I_CS"/>
</dbReference>
<comment type="catalytic activity">
    <reaction evidence="10">
        <text>tRNA(Val) + L-valine + ATP = L-valyl-tRNA(Val) + AMP + diphosphate</text>
        <dbReference type="Rhea" id="RHEA:10704"/>
        <dbReference type="Rhea" id="RHEA-COMP:9672"/>
        <dbReference type="Rhea" id="RHEA-COMP:9708"/>
        <dbReference type="ChEBI" id="CHEBI:30616"/>
        <dbReference type="ChEBI" id="CHEBI:33019"/>
        <dbReference type="ChEBI" id="CHEBI:57762"/>
        <dbReference type="ChEBI" id="CHEBI:78442"/>
        <dbReference type="ChEBI" id="CHEBI:78537"/>
        <dbReference type="ChEBI" id="CHEBI:456215"/>
        <dbReference type="EC" id="6.1.1.9"/>
    </reaction>
</comment>
<feature type="non-terminal residue" evidence="14">
    <location>
        <position position="1"/>
    </location>
</feature>
<dbReference type="EMBL" id="KZ988187">
    <property type="protein sequence ID" value="RKP12841.1"/>
    <property type="molecule type" value="Genomic_DNA"/>
</dbReference>
<evidence type="ECO:0000256" key="11">
    <source>
        <dbReference type="RuleBase" id="RU363035"/>
    </source>
</evidence>
<feature type="non-terminal residue" evidence="14">
    <location>
        <position position="828"/>
    </location>
</feature>
<sequence>KPVLQSLQNAYTPNAFESSWYRWWEEEGYFSPTSSVQREGNKAFRMIVPPPNVTGALHIGHALTFSIQDAQVRWRRMLGEGPVTWVPGTDHAGIGTQSVVERWLEREGRPGRRELGREAFEGEVNRWKEMYGETINEQLRRLGASLSWNDQFFTLDCHRSFAVTEAFVQLYERGLIYRTTRMVNWCPALETAISDMEMEWKEIKGRTDMTFPGRDSPVTMGVLYHIAYPLSNGGGDMKELVVATTRPETLLADIALAVHPQDQRYKSIIGGNVKHPITGKNLPIIADDVLVDPEFGTGVVKITPSHDEGDYNCAQRHTYTLGTKYPEGFDGKGRVISDVPNFHGMDRFEAREHIIQQLWDKGYVREVNESHTMRVSVCSRSGDLIEPTLCPQWYVSTKGMAEKALESVEKGSLEVHPNKYAAEWRRWLGATQDWCISRQLWWGHRIPAYRVIVPSGETKGPLGALRNEWFIAHDQEKAQAKVRLWLQNHGIPKEKMDNLHLEQDPDVLDTWFSSALLPLSASQWPAKAPIPLEQGCPTSMLETGADIIFFWVARMVMLCTELSPSGSLPFPKVYLHPMVRDSQGRKMSKSLGNVIDPIQVMDGATLEELVSKVKAGNTSQHETERSIKDLHKEYPDGMKANGADALRMALISYTQQTRQINLDGQAVVGATHFGNKLWNLASYTIGRAQGREKEEGKSNILPHSPNVLSLLELGPMDRYILSRTAETVERVNGAFLEMRLHEVTTALRRLVVDEICDVYVEYTKPILYCKDPEDQVRIRVRDVTMQVLGVCLEAAVRLLHPIMPFITEVSVPEIGMQKHFNSFLIIYA</sequence>
<dbReference type="GO" id="GO:0004832">
    <property type="term" value="F:valine-tRNA ligase activity"/>
    <property type="evidence" value="ECO:0007669"/>
    <property type="project" value="UniProtKB-EC"/>
</dbReference>
<dbReference type="PANTHER" id="PTHR11946">
    <property type="entry name" value="VALYL-TRNA SYNTHETASES"/>
    <property type="match status" value="1"/>
</dbReference>
<evidence type="ECO:0000313" key="14">
    <source>
        <dbReference type="EMBL" id="RKP12841.1"/>
    </source>
</evidence>
<dbReference type="Proteomes" id="UP000267251">
    <property type="component" value="Unassembled WGS sequence"/>
</dbReference>
<keyword evidence="4 11" id="KW-0436">Ligase</keyword>
<dbReference type="SUPFAM" id="SSF50677">
    <property type="entry name" value="ValRS/IleRS/LeuRS editing domain"/>
    <property type="match status" value="1"/>
</dbReference>
<dbReference type="CDD" id="cd07962">
    <property type="entry name" value="Anticodon_Ia_Val"/>
    <property type="match status" value="1"/>
</dbReference>
<keyword evidence="7 11" id="KW-0648">Protein biosynthesis</keyword>
<dbReference type="FunFam" id="3.40.50.620:FF:000457">
    <property type="entry name" value="Predicted protein"/>
    <property type="match status" value="1"/>
</dbReference>
<accession>A0A4P9Y3Z0</accession>
<dbReference type="PANTHER" id="PTHR11946:SF109">
    <property type="entry name" value="VALINE--TRNA LIGASE"/>
    <property type="match status" value="1"/>
</dbReference>
<evidence type="ECO:0000256" key="10">
    <source>
        <dbReference type="ARBA" id="ARBA00047552"/>
    </source>
</evidence>
<comment type="subcellular location">
    <subcellularLocation>
        <location evidence="1">Cytoplasm</location>
    </subcellularLocation>
</comment>
<evidence type="ECO:0000259" key="12">
    <source>
        <dbReference type="Pfam" id="PF00133"/>
    </source>
</evidence>
<protein>
    <recommendedName>
        <fullName evidence="3">valine--tRNA ligase</fullName>
        <ecNumber evidence="3">6.1.1.9</ecNumber>
    </recommendedName>
    <alternativeName>
        <fullName evidence="9">Valyl-tRNA synthetase</fullName>
    </alternativeName>
</protein>
<dbReference type="NCBIfam" id="TIGR00422">
    <property type="entry name" value="valS"/>
    <property type="match status" value="1"/>
</dbReference>
<dbReference type="GO" id="GO:0005829">
    <property type="term" value="C:cytosol"/>
    <property type="evidence" value="ECO:0007669"/>
    <property type="project" value="TreeGrafter"/>
</dbReference>
<dbReference type="InterPro" id="IPR033705">
    <property type="entry name" value="Anticodon_Ia_Val"/>
</dbReference>
<feature type="domain" description="Methionyl/Valyl/Leucyl/Isoleucyl-tRNA synthetase anticodon-binding" evidence="13">
    <location>
        <begin position="717"/>
        <end position="809"/>
    </location>
</feature>
<keyword evidence="5 11" id="KW-0547">Nucleotide-binding</keyword>
<evidence type="ECO:0000256" key="5">
    <source>
        <dbReference type="ARBA" id="ARBA00022741"/>
    </source>
</evidence>
<dbReference type="OrthoDB" id="629407at2759"/>
<evidence type="ECO:0000256" key="2">
    <source>
        <dbReference type="ARBA" id="ARBA00005594"/>
    </source>
</evidence>
<dbReference type="InterPro" id="IPR002300">
    <property type="entry name" value="aa-tRNA-synth_Ia"/>
</dbReference>
<dbReference type="PRINTS" id="PR00986">
    <property type="entry name" value="TRNASYNTHVAL"/>
</dbReference>
<dbReference type="GO" id="GO:0002161">
    <property type="term" value="F:aminoacyl-tRNA deacylase activity"/>
    <property type="evidence" value="ECO:0007669"/>
    <property type="project" value="InterPro"/>
</dbReference>
<evidence type="ECO:0000256" key="1">
    <source>
        <dbReference type="ARBA" id="ARBA00004496"/>
    </source>
</evidence>
<dbReference type="Gene3D" id="3.40.50.620">
    <property type="entry name" value="HUPs"/>
    <property type="match status" value="2"/>
</dbReference>
<dbReference type="InterPro" id="IPR013155">
    <property type="entry name" value="M/V/L/I-tRNA-synth_anticd-bd"/>
</dbReference>
<gene>
    <name evidence="14" type="ORF">BJ684DRAFT_3543</name>
</gene>
<dbReference type="GO" id="GO:0006438">
    <property type="term" value="P:valyl-tRNA aminoacylation"/>
    <property type="evidence" value="ECO:0007669"/>
    <property type="project" value="InterPro"/>
</dbReference>
<dbReference type="Pfam" id="PF08264">
    <property type="entry name" value="Anticodon_1"/>
    <property type="match status" value="1"/>
</dbReference>
<dbReference type="SUPFAM" id="SSF47323">
    <property type="entry name" value="Anticodon-binding domain of a subclass of class I aminoacyl-tRNA synthetases"/>
    <property type="match status" value="1"/>
</dbReference>
<comment type="similarity">
    <text evidence="2 11">Belongs to the class-I aminoacyl-tRNA synthetase family.</text>
</comment>
<evidence type="ECO:0000256" key="3">
    <source>
        <dbReference type="ARBA" id="ARBA00013169"/>
    </source>
</evidence>
<dbReference type="InterPro" id="IPR009080">
    <property type="entry name" value="tRNAsynth_Ia_anticodon-bd"/>
</dbReference>
<dbReference type="NCBIfam" id="NF004349">
    <property type="entry name" value="PRK05729.1"/>
    <property type="match status" value="1"/>
</dbReference>
<evidence type="ECO:0000256" key="9">
    <source>
        <dbReference type="ARBA" id="ARBA00029936"/>
    </source>
</evidence>
<evidence type="ECO:0000256" key="7">
    <source>
        <dbReference type="ARBA" id="ARBA00022917"/>
    </source>
</evidence>
<evidence type="ECO:0000256" key="6">
    <source>
        <dbReference type="ARBA" id="ARBA00022840"/>
    </source>
</evidence>
<dbReference type="Pfam" id="PF00133">
    <property type="entry name" value="tRNA-synt_1"/>
    <property type="match status" value="1"/>
</dbReference>
<evidence type="ECO:0000256" key="8">
    <source>
        <dbReference type="ARBA" id="ARBA00023146"/>
    </source>
</evidence>
<dbReference type="SUPFAM" id="SSF52374">
    <property type="entry name" value="Nucleotidylyl transferase"/>
    <property type="match status" value="1"/>
</dbReference>
<dbReference type="CDD" id="cd00817">
    <property type="entry name" value="ValRS_core"/>
    <property type="match status" value="1"/>
</dbReference>
<evidence type="ECO:0000259" key="13">
    <source>
        <dbReference type="Pfam" id="PF08264"/>
    </source>
</evidence>
<keyword evidence="6 11" id="KW-0067">ATP-binding</keyword>
<dbReference type="EC" id="6.1.1.9" evidence="3"/>
<dbReference type="GO" id="GO:0005524">
    <property type="term" value="F:ATP binding"/>
    <property type="evidence" value="ECO:0007669"/>
    <property type="project" value="UniProtKB-KW"/>
</dbReference>
<reference evidence="15" key="1">
    <citation type="journal article" date="2018" name="Nat. Microbiol.">
        <title>Leveraging single-cell genomics to expand the fungal tree of life.</title>
        <authorList>
            <person name="Ahrendt S.R."/>
            <person name="Quandt C.A."/>
            <person name="Ciobanu D."/>
            <person name="Clum A."/>
            <person name="Salamov A."/>
            <person name="Andreopoulos B."/>
            <person name="Cheng J.F."/>
            <person name="Woyke T."/>
            <person name="Pelin A."/>
            <person name="Henrissat B."/>
            <person name="Reynolds N.K."/>
            <person name="Benny G.L."/>
            <person name="Smith M.E."/>
            <person name="James T.Y."/>
            <person name="Grigoriev I.V."/>
        </authorList>
    </citation>
    <scope>NUCLEOTIDE SEQUENCE [LARGE SCALE GENOMIC DNA]</scope>
</reference>
<keyword evidence="15" id="KW-1185">Reference proteome</keyword>
<organism evidence="14 15">
    <name type="scientific">Piptocephalis cylindrospora</name>
    <dbReference type="NCBI Taxonomy" id="1907219"/>
    <lineage>
        <taxon>Eukaryota</taxon>
        <taxon>Fungi</taxon>
        <taxon>Fungi incertae sedis</taxon>
        <taxon>Zoopagomycota</taxon>
        <taxon>Zoopagomycotina</taxon>
        <taxon>Zoopagomycetes</taxon>
        <taxon>Zoopagales</taxon>
        <taxon>Piptocephalidaceae</taxon>
        <taxon>Piptocephalis</taxon>
    </lineage>
</organism>
<dbReference type="FunFam" id="3.40.50.620:FF:000020">
    <property type="entry name" value="Valine--tRNA ligase, mitochondrial"/>
    <property type="match status" value="1"/>
</dbReference>
<keyword evidence="8 11" id="KW-0030">Aminoacyl-tRNA synthetase</keyword>
<dbReference type="AlphaFoldDB" id="A0A4P9Y3Z0"/>
<evidence type="ECO:0000256" key="4">
    <source>
        <dbReference type="ARBA" id="ARBA00022598"/>
    </source>
</evidence>
<dbReference type="InterPro" id="IPR014729">
    <property type="entry name" value="Rossmann-like_a/b/a_fold"/>
</dbReference>